<name>N9MIB3_9GAMM</name>
<accession>N9MIB3</accession>
<reference evidence="1 2" key="1">
    <citation type="submission" date="2013-02" db="EMBL/GenBank/DDBJ databases">
        <title>The Genome Sequence of Acinetobacter sp. ANC 4105.</title>
        <authorList>
            <consortium name="The Broad Institute Genome Sequencing Platform"/>
            <consortium name="The Broad Institute Genome Sequencing Center for Infectious Disease"/>
            <person name="Cerqueira G."/>
            <person name="Feldgarden M."/>
            <person name="Courvalin P."/>
            <person name="Perichon B."/>
            <person name="Grillot-Courvalin C."/>
            <person name="Clermont D."/>
            <person name="Rocha E."/>
            <person name="Yoon E.-J."/>
            <person name="Nemec A."/>
            <person name="Walker B."/>
            <person name="Young S.K."/>
            <person name="Zeng Q."/>
            <person name="Gargeya S."/>
            <person name="Fitzgerald M."/>
            <person name="Haas B."/>
            <person name="Abouelleil A."/>
            <person name="Alvarado L."/>
            <person name="Arachchi H.M."/>
            <person name="Berlin A.M."/>
            <person name="Chapman S.B."/>
            <person name="Dewar J."/>
            <person name="Goldberg J."/>
            <person name="Griggs A."/>
            <person name="Gujja S."/>
            <person name="Hansen M."/>
            <person name="Howarth C."/>
            <person name="Imamovic A."/>
            <person name="Larimer J."/>
            <person name="McCowan C."/>
            <person name="Murphy C."/>
            <person name="Neiman D."/>
            <person name="Pearson M."/>
            <person name="Priest M."/>
            <person name="Roberts A."/>
            <person name="Saif S."/>
            <person name="Shea T."/>
            <person name="Sisk P."/>
            <person name="Sykes S."/>
            <person name="Wortman J."/>
            <person name="Nusbaum C."/>
            <person name="Birren B."/>
        </authorList>
    </citation>
    <scope>NUCLEOTIDE SEQUENCE [LARGE SCALE GENOMIC DNA]</scope>
    <source>
        <strain evidence="1 2">ANC 4105</strain>
    </source>
</reference>
<sequence>MPQYLQIADKVYKKLNDQNLFVSDPSNLINLILKQIRIEIKGSNIKLKKYFIEFSVGFQNLRPNQKIFLDLSLIPDYKIEGEFILWLAGFIEKITTGGKQYYPPLCNDIPASFICANDLDELLNKHKINTHQRIISYFNSQEFADSLK</sequence>
<dbReference type="RefSeq" id="WP_005190747.1">
    <property type="nucleotide sequence ID" value="NZ_KB850050.1"/>
</dbReference>
<organism evidence="1 2">
    <name type="scientific">Acinetobacter dispersus</name>
    <dbReference type="NCBI Taxonomy" id="70348"/>
    <lineage>
        <taxon>Bacteria</taxon>
        <taxon>Pseudomonadati</taxon>
        <taxon>Pseudomonadota</taxon>
        <taxon>Gammaproteobacteria</taxon>
        <taxon>Moraxellales</taxon>
        <taxon>Moraxellaceae</taxon>
        <taxon>Acinetobacter</taxon>
    </lineage>
</organism>
<gene>
    <name evidence="1" type="ORF">F904_02953</name>
</gene>
<dbReference type="eggNOG" id="ENOG5031R7F">
    <property type="taxonomic scope" value="Bacteria"/>
</dbReference>
<evidence type="ECO:0000313" key="1">
    <source>
        <dbReference type="EMBL" id="ENW93010.1"/>
    </source>
</evidence>
<dbReference type="Proteomes" id="UP000013261">
    <property type="component" value="Unassembled WGS sequence"/>
</dbReference>
<dbReference type="OrthoDB" id="6698772at2"/>
<evidence type="ECO:0000313" key="2">
    <source>
        <dbReference type="Proteomes" id="UP000013261"/>
    </source>
</evidence>
<dbReference type="AlphaFoldDB" id="N9MIB3"/>
<protein>
    <submittedName>
        <fullName evidence="1">Uncharacterized protein</fullName>
    </submittedName>
</protein>
<dbReference type="EMBL" id="APRL01000013">
    <property type="protein sequence ID" value="ENW93010.1"/>
    <property type="molecule type" value="Genomic_DNA"/>
</dbReference>
<proteinExistence type="predicted"/>
<comment type="caution">
    <text evidence="1">The sequence shown here is derived from an EMBL/GenBank/DDBJ whole genome shotgun (WGS) entry which is preliminary data.</text>
</comment>
<keyword evidence="2" id="KW-1185">Reference proteome</keyword>
<dbReference type="HOGENOM" id="CLU_136598_0_0_6"/>